<dbReference type="Proteomes" id="UP000533598">
    <property type="component" value="Unassembled WGS sequence"/>
</dbReference>
<reference evidence="5 6" key="1">
    <citation type="submission" date="2020-08" db="EMBL/GenBank/DDBJ databases">
        <title>Sequencing the genomes of 1000 actinobacteria strains.</title>
        <authorList>
            <person name="Klenk H.-P."/>
        </authorList>
    </citation>
    <scope>NUCLEOTIDE SEQUENCE [LARGE SCALE GENOMIC DNA]</scope>
    <source>
        <strain evidence="5 6">DSM 44230</strain>
    </source>
</reference>
<dbReference type="AlphaFoldDB" id="A0A7W7FYB9"/>
<dbReference type="SUPFAM" id="SSF51395">
    <property type="entry name" value="FMN-linked oxidoreductases"/>
    <property type="match status" value="1"/>
</dbReference>
<dbReference type="Gene3D" id="3.20.20.70">
    <property type="entry name" value="Aldolase class I"/>
    <property type="match status" value="1"/>
</dbReference>
<dbReference type="PANTHER" id="PTHR22893">
    <property type="entry name" value="NADH OXIDOREDUCTASE-RELATED"/>
    <property type="match status" value="1"/>
</dbReference>
<sequence length="355" mass="37785">MSTLFDEAKIGGLGLANRIVLSPMTRNRADRDGVPTDLMATYYAQRAGAGLIVTEGTQPSAIGQGYVTTPGLHTDAQVAGWRKVTDAVHAEGGRIFIQIMHTGRIGHSSLHGGEPQVAPSPVLAEGQTFTYEGLVDNETPRELTTAEVEQTVAEFVEAARNAIRAGADGVELHGANGYLIQQFLASGSNQRTDKYGGSVANRIRFAVEVATEVAKAIGPERVGLRISPANTFNGISETETEELYPALLREIAPLGLAYLHIVESAGREFTRTLRAQWSGTVILSPNNDGAPTGREHGEQAIADGACDLVAFGRQFLANPDLPARFRAGADLNEADPATFYGGDHRGYTDYPALAV</sequence>
<dbReference type="FunFam" id="3.20.20.70:FF:000059">
    <property type="entry name" value="N-ethylmaleimide reductase, FMN-linked"/>
    <property type="match status" value="1"/>
</dbReference>
<comment type="caution">
    <text evidence="5">The sequence shown here is derived from an EMBL/GenBank/DDBJ whole genome shotgun (WGS) entry which is preliminary data.</text>
</comment>
<protein>
    <submittedName>
        <fullName evidence="5">N-ethylmaleimide reductase</fullName>
        <ecNumber evidence="5">1.-.-.-</ecNumber>
    </submittedName>
</protein>
<comment type="cofactor">
    <cofactor evidence="1">
        <name>FMN</name>
        <dbReference type="ChEBI" id="CHEBI:58210"/>
    </cofactor>
</comment>
<evidence type="ECO:0000256" key="3">
    <source>
        <dbReference type="ARBA" id="ARBA00023002"/>
    </source>
</evidence>
<feature type="domain" description="NADH:flavin oxidoreductase/NADH oxidase N-terminal" evidence="4">
    <location>
        <begin position="4"/>
        <end position="330"/>
    </location>
</feature>
<dbReference type="InterPro" id="IPR045247">
    <property type="entry name" value="Oye-like"/>
</dbReference>
<organism evidence="5 6">
    <name type="scientific">Crossiella cryophila</name>
    <dbReference type="NCBI Taxonomy" id="43355"/>
    <lineage>
        <taxon>Bacteria</taxon>
        <taxon>Bacillati</taxon>
        <taxon>Actinomycetota</taxon>
        <taxon>Actinomycetes</taxon>
        <taxon>Pseudonocardiales</taxon>
        <taxon>Pseudonocardiaceae</taxon>
        <taxon>Crossiella</taxon>
    </lineage>
</organism>
<accession>A0A7W7FYB9</accession>
<dbReference type="CDD" id="cd02933">
    <property type="entry name" value="OYE_like_FMN"/>
    <property type="match status" value="1"/>
</dbReference>
<dbReference type="GO" id="GO:0005829">
    <property type="term" value="C:cytosol"/>
    <property type="evidence" value="ECO:0007669"/>
    <property type="project" value="UniProtKB-ARBA"/>
</dbReference>
<dbReference type="RefSeq" id="WP_185008870.1">
    <property type="nucleotide sequence ID" value="NZ_BAAAUI010000034.1"/>
</dbReference>
<dbReference type="Pfam" id="PF00724">
    <property type="entry name" value="Oxidored_FMN"/>
    <property type="match status" value="1"/>
</dbReference>
<name>A0A7W7FYB9_9PSEU</name>
<dbReference type="InterPro" id="IPR013785">
    <property type="entry name" value="Aldolase_TIM"/>
</dbReference>
<dbReference type="GO" id="GO:0010181">
    <property type="term" value="F:FMN binding"/>
    <property type="evidence" value="ECO:0007669"/>
    <property type="project" value="InterPro"/>
</dbReference>
<dbReference type="InterPro" id="IPR001155">
    <property type="entry name" value="OxRdtase_FMN_N"/>
</dbReference>
<dbReference type="EMBL" id="JACHMH010000001">
    <property type="protein sequence ID" value="MBB4681935.1"/>
    <property type="molecule type" value="Genomic_DNA"/>
</dbReference>
<gene>
    <name evidence="5" type="ORF">HNR67_008053</name>
</gene>
<dbReference type="PANTHER" id="PTHR22893:SF91">
    <property type="entry name" value="NADPH DEHYDROGENASE 2-RELATED"/>
    <property type="match status" value="1"/>
</dbReference>
<evidence type="ECO:0000313" key="6">
    <source>
        <dbReference type="Proteomes" id="UP000533598"/>
    </source>
</evidence>
<evidence type="ECO:0000256" key="2">
    <source>
        <dbReference type="ARBA" id="ARBA00005979"/>
    </source>
</evidence>
<keyword evidence="6" id="KW-1185">Reference proteome</keyword>
<dbReference type="GO" id="GO:0016628">
    <property type="term" value="F:oxidoreductase activity, acting on the CH-CH group of donors, NAD or NADP as acceptor"/>
    <property type="evidence" value="ECO:0007669"/>
    <property type="project" value="UniProtKB-ARBA"/>
</dbReference>
<evidence type="ECO:0000313" key="5">
    <source>
        <dbReference type="EMBL" id="MBB4681935.1"/>
    </source>
</evidence>
<keyword evidence="3 5" id="KW-0560">Oxidoreductase</keyword>
<proteinExistence type="inferred from homology"/>
<dbReference type="EC" id="1.-.-.-" evidence="5"/>
<evidence type="ECO:0000259" key="4">
    <source>
        <dbReference type="Pfam" id="PF00724"/>
    </source>
</evidence>
<comment type="similarity">
    <text evidence="2">Belongs to the NADH:flavin oxidoreductase/NADH oxidase family.</text>
</comment>
<evidence type="ECO:0000256" key="1">
    <source>
        <dbReference type="ARBA" id="ARBA00001917"/>
    </source>
</evidence>